<reference evidence="2 3" key="1">
    <citation type="journal article" date="2012" name="J. Bacteriol.">
        <title>Complete genome sequence of Alcanivorax dieselolei type strain B5.</title>
        <authorList>
            <person name="Lai Q."/>
            <person name="Li W."/>
            <person name="Shao Z."/>
        </authorList>
    </citation>
    <scope>NUCLEOTIDE SEQUENCE [LARGE SCALE GENOMIC DNA]</scope>
    <source>
        <strain evidence="3">DSM 16502 / CGMCC 1.3690 / B-5</strain>
    </source>
</reference>
<dbReference type="eggNOG" id="COG3707">
    <property type="taxonomic scope" value="Bacteria"/>
</dbReference>
<dbReference type="SMART" id="SM01012">
    <property type="entry name" value="ANTAR"/>
    <property type="match status" value="1"/>
</dbReference>
<dbReference type="GO" id="GO:0003723">
    <property type="term" value="F:RNA binding"/>
    <property type="evidence" value="ECO:0007669"/>
    <property type="project" value="InterPro"/>
</dbReference>
<dbReference type="InterPro" id="IPR008327">
    <property type="entry name" value="Sig_transdc_resp-reg_antiterm"/>
</dbReference>
<dbReference type="Pfam" id="PF21332">
    <property type="entry name" value="AmiR_N"/>
    <property type="match status" value="1"/>
</dbReference>
<dbReference type="Gene3D" id="3.40.50.2300">
    <property type="match status" value="1"/>
</dbReference>
<dbReference type="OrthoDB" id="8720242at2"/>
<dbReference type="HOGENOM" id="CLU_108803_1_0_6"/>
<dbReference type="EMBL" id="CP003466">
    <property type="protein sequence ID" value="AFT70836.1"/>
    <property type="molecule type" value="Genomic_DNA"/>
</dbReference>
<proteinExistence type="predicted"/>
<dbReference type="KEGG" id="adi:B5T_02564"/>
<organism evidence="2 3">
    <name type="scientific">Alcanivorax dieselolei (strain DSM 16502 / CGMCC 1.3690 / MCCC 1A00001 / B-5)</name>
    <name type="common">Alloalcanivorax dieselolei</name>
    <dbReference type="NCBI Taxonomy" id="930169"/>
    <lineage>
        <taxon>Bacteria</taxon>
        <taxon>Pseudomonadati</taxon>
        <taxon>Pseudomonadota</taxon>
        <taxon>Gammaproteobacteria</taxon>
        <taxon>Oceanospirillales</taxon>
        <taxon>Alcanivoracaceae</taxon>
        <taxon>Alloalcanivorax</taxon>
    </lineage>
</organism>
<dbReference type="Pfam" id="PF03861">
    <property type="entry name" value="ANTAR"/>
    <property type="match status" value="1"/>
</dbReference>
<dbReference type="InterPro" id="IPR036388">
    <property type="entry name" value="WH-like_DNA-bd_sf"/>
</dbReference>
<feature type="domain" description="ANTAR" evidence="1">
    <location>
        <begin position="133"/>
        <end position="194"/>
    </location>
</feature>
<accession>K0CGU8</accession>
<dbReference type="SUPFAM" id="SSF52172">
    <property type="entry name" value="CheY-like"/>
    <property type="match status" value="1"/>
</dbReference>
<evidence type="ECO:0000259" key="1">
    <source>
        <dbReference type="PROSITE" id="PS50921"/>
    </source>
</evidence>
<dbReference type="AlphaFoldDB" id="K0CGU8"/>
<dbReference type="PIRSF" id="PIRSF036382">
    <property type="entry name" value="RR_antiterm"/>
    <property type="match status" value="1"/>
</dbReference>
<protein>
    <submittedName>
        <fullName evidence="2">Aliphatic amidase regulator</fullName>
    </submittedName>
</protein>
<dbReference type="Gene3D" id="1.10.10.10">
    <property type="entry name" value="Winged helix-like DNA-binding domain superfamily/Winged helix DNA-binding domain"/>
    <property type="match status" value="1"/>
</dbReference>
<name>K0CGU8_ALCDB</name>
<gene>
    <name evidence="2" type="primary">amiR</name>
    <name evidence="2" type="ordered locus">B5T_02564</name>
</gene>
<evidence type="ECO:0000313" key="2">
    <source>
        <dbReference type="EMBL" id="AFT70836.1"/>
    </source>
</evidence>
<dbReference type="RefSeq" id="WP_014994907.1">
    <property type="nucleotide sequence ID" value="NC_018691.1"/>
</dbReference>
<dbReference type="Proteomes" id="UP000006286">
    <property type="component" value="Chromosome"/>
</dbReference>
<dbReference type="InterPro" id="IPR011006">
    <property type="entry name" value="CheY-like_superfamily"/>
</dbReference>
<dbReference type="STRING" id="930169.B5T_02564"/>
<dbReference type="InterPro" id="IPR005561">
    <property type="entry name" value="ANTAR"/>
</dbReference>
<dbReference type="InterPro" id="IPR049021">
    <property type="entry name" value="AmiR_N"/>
</dbReference>
<dbReference type="PATRIC" id="fig|930169.3.peg.2533"/>
<dbReference type="PROSITE" id="PS50921">
    <property type="entry name" value="ANTAR"/>
    <property type="match status" value="1"/>
</dbReference>
<sequence>MTTPTSAAAILNTLRDLQVLVINPPGDISDALVLQLIRIGCSVRQFWPPPEKCEVTVDVIFTGIFQSRHHEEIGSLVTTSDPRTTVVALVEYESPAVLSQILELGCHGVITQPLDSHKVLPVLVSARRNSEETAKLKQKNAQLQERMGNQADINRAKVRLMKQHGWEEEEAHTFLSREAMKKRKSILEIAREILQQKPGR</sequence>
<keyword evidence="3" id="KW-1185">Reference proteome</keyword>
<evidence type="ECO:0000313" key="3">
    <source>
        <dbReference type="Proteomes" id="UP000006286"/>
    </source>
</evidence>